<dbReference type="PROSITE" id="PS00630">
    <property type="entry name" value="IMP_2"/>
    <property type="match status" value="1"/>
</dbReference>
<evidence type="ECO:0000256" key="4">
    <source>
        <dbReference type="ARBA" id="ARBA00013106"/>
    </source>
</evidence>
<evidence type="ECO:0000256" key="5">
    <source>
        <dbReference type="ARBA" id="ARBA00019784"/>
    </source>
</evidence>
<dbReference type="GO" id="GO:0006020">
    <property type="term" value="P:inositol metabolic process"/>
    <property type="evidence" value="ECO:0007669"/>
    <property type="project" value="TreeGrafter"/>
</dbReference>
<comment type="similarity">
    <text evidence="3 10">Belongs to the inositol monophosphatase superfamily.</text>
</comment>
<name>A0A286GQ41_9PROT</name>
<dbReference type="PANTHER" id="PTHR20854:SF4">
    <property type="entry name" value="INOSITOL-1-MONOPHOSPHATASE-RELATED"/>
    <property type="match status" value="1"/>
</dbReference>
<dbReference type="InterPro" id="IPR022337">
    <property type="entry name" value="Inositol_monophosphatase_SuhB"/>
</dbReference>
<feature type="binding site" evidence="9">
    <location>
        <position position="70"/>
    </location>
    <ligand>
        <name>Mg(2+)</name>
        <dbReference type="ChEBI" id="CHEBI:18420"/>
        <label>1</label>
        <note>catalytic</note>
    </ligand>
</feature>
<reference evidence="11 12" key="1">
    <citation type="submission" date="2017-09" db="EMBL/GenBank/DDBJ databases">
        <authorList>
            <person name="Ehlers B."/>
            <person name="Leendertz F.H."/>
        </authorList>
    </citation>
    <scope>NUCLEOTIDE SEQUENCE [LARGE SCALE GENOMIC DNA]</scope>
    <source>
        <strain evidence="11 12">USBA 140</strain>
    </source>
</reference>
<proteinExistence type="inferred from homology"/>
<dbReference type="GO" id="GO:0046872">
    <property type="term" value="F:metal ion binding"/>
    <property type="evidence" value="ECO:0007669"/>
    <property type="project" value="UniProtKB-KW"/>
</dbReference>
<dbReference type="EC" id="3.1.3.25" evidence="4 10"/>
<evidence type="ECO:0000256" key="9">
    <source>
        <dbReference type="PIRSR" id="PIRSR600760-2"/>
    </source>
</evidence>
<feature type="binding site" evidence="9">
    <location>
        <position position="92"/>
    </location>
    <ligand>
        <name>Mg(2+)</name>
        <dbReference type="ChEBI" id="CHEBI:18420"/>
        <label>1</label>
        <note>catalytic</note>
    </ligand>
</feature>
<organism evidence="11 12">
    <name type="scientific">Caenispirillum bisanense</name>
    <dbReference type="NCBI Taxonomy" id="414052"/>
    <lineage>
        <taxon>Bacteria</taxon>
        <taxon>Pseudomonadati</taxon>
        <taxon>Pseudomonadota</taxon>
        <taxon>Alphaproteobacteria</taxon>
        <taxon>Rhodospirillales</taxon>
        <taxon>Novispirillaceae</taxon>
        <taxon>Caenispirillum</taxon>
    </lineage>
</organism>
<feature type="binding site" evidence="9">
    <location>
        <position position="89"/>
    </location>
    <ligand>
        <name>Mg(2+)</name>
        <dbReference type="ChEBI" id="CHEBI:18420"/>
        <label>1</label>
        <note>catalytic</note>
    </ligand>
</feature>
<dbReference type="GO" id="GO:0008934">
    <property type="term" value="F:inositol monophosphate 1-phosphatase activity"/>
    <property type="evidence" value="ECO:0007669"/>
    <property type="project" value="InterPro"/>
</dbReference>
<gene>
    <name evidence="11" type="ORF">SAMN05421508_10744</name>
</gene>
<dbReference type="FunFam" id="3.30.540.10:FF:000003">
    <property type="entry name" value="Inositol-1-monophosphatase"/>
    <property type="match status" value="1"/>
</dbReference>
<comment type="cofactor">
    <cofactor evidence="2 9 10">
        <name>Mg(2+)</name>
        <dbReference type="ChEBI" id="CHEBI:18420"/>
    </cofactor>
</comment>
<dbReference type="PRINTS" id="PR01959">
    <property type="entry name" value="SBIMPHPHTASE"/>
</dbReference>
<evidence type="ECO:0000256" key="7">
    <source>
        <dbReference type="ARBA" id="ARBA00022801"/>
    </source>
</evidence>
<dbReference type="AlphaFoldDB" id="A0A286GQ41"/>
<evidence type="ECO:0000256" key="3">
    <source>
        <dbReference type="ARBA" id="ARBA00009759"/>
    </source>
</evidence>
<evidence type="ECO:0000256" key="8">
    <source>
        <dbReference type="ARBA" id="ARBA00022842"/>
    </source>
</evidence>
<dbReference type="CDD" id="cd01639">
    <property type="entry name" value="IMPase"/>
    <property type="match status" value="1"/>
</dbReference>
<dbReference type="EMBL" id="OCNJ01000007">
    <property type="protein sequence ID" value="SOD97671.1"/>
    <property type="molecule type" value="Genomic_DNA"/>
</dbReference>
<evidence type="ECO:0000256" key="6">
    <source>
        <dbReference type="ARBA" id="ARBA00022723"/>
    </source>
</evidence>
<dbReference type="SUPFAM" id="SSF56655">
    <property type="entry name" value="Carbohydrate phosphatase"/>
    <property type="match status" value="1"/>
</dbReference>
<evidence type="ECO:0000256" key="2">
    <source>
        <dbReference type="ARBA" id="ARBA00001946"/>
    </source>
</evidence>
<comment type="catalytic activity">
    <reaction evidence="1 10">
        <text>a myo-inositol phosphate + H2O = myo-inositol + phosphate</text>
        <dbReference type="Rhea" id="RHEA:24056"/>
        <dbReference type="ChEBI" id="CHEBI:15377"/>
        <dbReference type="ChEBI" id="CHEBI:17268"/>
        <dbReference type="ChEBI" id="CHEBI:43474"/>
        <dbReference type="ChEBI" id="CHEBI:84139"/>
        <dbReference type="EC" id="3.1.3.25"/>
    </reaction>
</comment>
<dbReference type="InterPro" id="IPR020583">
    <property type="entry name" value="Inositol_monoP_metal-BS"/>
</dbReference>
<keyword evidence="6 9" id="KW-0479">Metal-binding</keyword>
<dbReference type="RefSeq" id="WP_097280158.1">
    <property type="nucleotide sequence ID" value="NZ_OCNJ01000007.1"/>
</dbReference>
<dbReference type="GO" id="GO:0007165">
    <property type="term" value="P:signal transduction"/>
    <property type="evidence" value="ECO:0007669"/>
    <property type="project" value="TreeGrafter"/>
</dbReference>
<dbReference type="PRINTS" id="PR00377">
    <property type="entry name" value="IMPHPHTASES"/>
</dbReference>
<dbReference type="FunFam" id="3.40.190.80:FF:000020">
    <property type="entry name" value="Fructose-1,6-bisphosphatase/inositol-1-monophosphatase"/>
    <property type="match status" value="1"/>
</dbReference>
<evidence type="ECO:0000256" key="1">
    <source>
        <dbReference type="ARBA" id="ARBA00001033"/>
    </source>
</evidence>
<feature type="binding site" evidence="9">
    <location>
        <position position="217"/>
    </location>
    <ligand>
        <name>Mg(2+)</name>
        <dbReference type="ChEBI" id="CHEBI:18420"/>
        <label>1</label>
        <note>catalytic</note>
    </ligand>
</feature>
<keyword evidence="12" id="KW-1185">Reference proteome</keyword>
<dbReference type="Gene3D" id="3.30.540.10">
    <property type="entry name" value="Fructose-1,6-Bisphosphatase, subunit A, domain 1"/>
    <property type="match status" value="1"/>
</dbReference>
<feature type="binding site" evidence="9">
    <location>
        <position position="91"/>
    </location>
    <ligand>
        <name>Mg(2+)</name>
        <dbReference type="ChEBI" id="CHEBI:18420"/>
        <label>1</label>
        <note>catalytic</note>
    </ligand>
</feature>
<dbReference type="InterPro" id="IPR020550">
    <property type="entry name" value="Inositol_monophosphatase_CS"/>
</dbReference>
<evidence type="ECO:0000313" key="12">
    <source>
        <dbReference type="Proteomes" id="UP000219621"/>
    </source>
</evidence>
<dbReference type="Pfam" id="PF00459">
    <property type="entry name" value="Inositol_P"/>
    <property type="match status" value="1"/>
</dbReference>
<dbReference type="OrthoDB" id="9785695at2"/>
<evidence type="ECO:0000313" key="11">
    <source>
        <dbReference type="EMBL" id="SOD97671.1"/>
    </source>
</evidence>
<dbReference type="GO" id="GO:0046854">
    <property type="term" value="P:phosphatidylinositol phosphate biosynthetic process"/>
    <property type="evidence" value="ECO:0007669"/>
    <property type="project" value="InterPro"/>
</dbReference>
<dbReference type="InterPro" id="IPR033942">
    <property type="entry name" value="IMPase"/>
</dbReference>
<keyword evidence="8 9" id="KW-0460">Magnesium</keyword>
<keyword evidence="7 10" id="KW-0378">Hydrolase</keyword>
<dbReference type="Proteomes" id="UP000219621">
    <property type="component" value="Unassembled WGS sequence"/>
</dbReference>
<protein>
    <recommendedName>
        <fullName evidence="5 10">Inositol-1-monophosphatase</fullName>
        <ecNumber evidence="4 10">3.1.3.25</ecNumber>
    </recommendedName>
</protein>
<dbReference type="PROSITE" id="PS00629">
    <property type="entry name" value="IMP_1"/>
    <property type="match status" value="1"/>
</dbReference>
<evidence type="ECO:0000256" key="10">
    <source>
        <dbReference type="RuleBase" id="RU364068"/>
    </source>
</evidence>
<sequence length="267" mass="28613">MALRSPNLNVMVNAAKKAARSMVRDFGEVEQLQVSLKGPSDFVSAADVRAEKVLRAELGKARPGWGFLGEEGGETPADEGALGHRWIVDPIDGTTNFIHGMPHFAISIGLERAGELIAGVIYNPITDELFFAEKGGGAFLNERRLRVAGRQRLDHAVIGTGIPHLGRGEHGPYLRELAHVMTHTAGIRRLGSAALDLAYVAAGRYDGFWEHGLKPWDVAAGILIIKEAGGFVADFEGKGDPLQTGNIVAANEKLIGPLTDLIRKANA</sequence>
<dbReference type="PANTHER" id="PTHR20854">
    <property type="entry name" value="INOSITOL MONOPHOSPHATASE"/>
    <property type="match status" value="1"/>
</dbReference>
<dbReference type="InterPro" id="IPR000760">
    <property type="entry name" value="Inositol_monophosphatase-like"/>
</dbReference>
<accession>A0A286GQ41</accession>
<dbReference type="Gene3D" id="3.40.190.80">
    <property type="match status" value="1"/>
</dbReference>